<evidence type="ECO:0000313" key="1">
    <source>
        <dbReference type="EMBL" id="WMW80085.1"/>
    </source>
</evidence>
<reference evidence="1" key="1">
    <citation type="submission" date="2023-09" db="EMBL/GenBank/DDBJ databases">
        <title>Undibacterium sp. 20NA77.5 isolated from freshwater.</title>
        <authorList>
            <person name="Le V."/>
            <person name="Ko S.-R."/>
            <person name="Ahn C.-Y."/>
            <person name="Oh H.-M."/>
        </authorList>
    </citation>
    <scope>NUCLEOTIDE SEQUENCE</scope>
    <source>
        <strain evidence="1">20NA77.5</strain>
    </source>
</reference>
<gene>
    <name evidence="1" type="ORF">RF679_15740</name>
</gene>
<evidence type="ECO:0000313" key="2">
    <source>
        <dbReference type="Proteomes" id="UP001181355"/>
    </source>
</evidence>
<name>A0ABY9RHF1_9BURK</name>
<dbReference type="RefSeq" id="WP_309481578.1">
    <property type="nucleotide sequence ID" value="NZ_CP133720.1"/>
</dbReference>
<accession>A0ABY9RHF1</accession>
<sequence>MVGVSIVNHTDIEVYIKDGEIQPILQILVDHFGVFSFDSKLGDGISLYVTENIKLIFTEKVEDDFLSVLLKNADDWKSSAEFARFLSGRIVNLIRCDPGIDFPNVNPYSEVFLEVDNGKETLIDWC</sequence>
<proteinExistence type="predicted"/>
<protein>
    <submittedName>
        <fullName evidence="1">Uncharacterized protein</fullName>
    </submittedName>
</protein>
<organism evidence="1 2">
    <name type="scientific">Undibacterium cyanobacteriorum</name>
    <dbReference type="NCBI Taxonomy" id="3073561"/>
    <lineage>
        <taxon>Bacteria</taxon>
        <taxon>Pseudomonadati</taxon>
        <taxon>Pseudomonadota</taxon>
        <taxon>Betaproteobacteria</taxon>
        <taxon>Burkholderiales</taxon>
        <taxon>Oxalobacteraceae</taxon>
        <taxon>Undibacterium</taxon>
    </lineage>
</organism>
<keyword evidence="2" id="KW-1185">Reference proteome</keyword>
<dbReference type="Proteomes" id="UP001181355">
    <property type="component" value="Chromosome"/>
</dbReference>
<dbReference type="EMBL" id="CP133720">
    <property type="protein sequence ID" value="WMW80085.1"/>
    <property type="molecule type" value="Genomic_DNA"/>
</dbReference>